<gene>
    <name evidence="2" type="ORF">L195_g062784</name>
</gene>
<protein>
    <submittedName>
        <fullName evidence="2">Uncharacterized protein</fullName>
    </submittedName>
</protein>
<reference evidence="2 3" key="2">
    <citation type="journal article" date="2017" name="Front. Plant Sci.">
        <title>Gene Classification and Mining of Molecular Markers Useful in Red Clover (Trifolium pratense) Breeding.</title>
        <authorList>
            <person name="Istvanek J."/>
            <person name="Dluhosova J."/>
            <person name="Dluhos P."/>
            <person name="Patkova L."/>
            <person name="Nedelnik J."/>
            <person name="Repkova J."/>
        </authorList>
    </citation>
    <scope>NUCLEOTIDE SEQUENCE [LARGE SCALE GENOMIC DNA]</scope>
    <source>
        <strain evidence="3">cv. Tatra</strain>
        <tissue evidence="2">Young leaves</tissue>
    </source>
</reference>
<evidence type="ECO:0000313" key="2">
    <source>
        <dbReference type="EMBL" id="PNX65812.1"/>
    </source>
</evidence>
<proteinExistence type="predicted"/>
<reference evidence="2 3" key="1">
    <citation type="journal article" date="2014" name="Am. J. Bot.">
        <title>Genome assembly and annotation for red clover (Trifolium pratense; Fabaceae).</title>
        <authorList>
            <person name="Istvanek J."/>
            <person name="Jaros M."/>
            <person name="Krenek A."/>
            <person name="Repkova J."/>
        </authorList>
    </citation>
    <scope>NUCLEOTIDE SEQUENCE [LARGE SCALE GENOMIC DNA]</scope>
    <source>
        <strain evidence="3">cv. Tatra</strain>
        <tissue evidence="2">Young leaves</tissue>
    </source>
</reference>
<dbReference type="EMBL" id="ASHM01185213">
    <property type="protein sequence ID" value="PNX65812.1"/>
    <property type="molecule type" value="Genomic_DNA"/>
</dbReference>
<name>A0A2K3KHQ4_TRIPR</name>
<feature type="compositionally biased region" description="Basic and acidic residues" evidence="1">
    <location>
        <begin position="18"/>
        <end position="33"/>
    </location>
</feature>
<accession>A0A2K3KHQ4</accession>
<sequence length="79" mass="8592">MGHAENRCEIRFAMNNDDGQREWSSELRAEPRRTAGRPVSRWLKQEGDGGASIRGGRTPSNGGGENGNGTVRQENGVPL</sequence>
<evidence type="ECO:0000256" key="1">
    <source>
        <dbReference type="SAM" id="MobiDB-lite"/>
    </source>
</evidence>
<dbReference type="AlphaFoldDB" id="A0A2K3KHQ4"/>
<dbReference type="Proteomes" id="UP000236291">
    <property type="component" value="Unassembled WGS sequence"/>
</dbReference>
<organism evidence="2 3">
    <name type="scientific">Trifolium pratense</name>
    <name type="common">Red clover</name>
    <dbReference type="NCBI Taxonomy" id="57577"/>
    <lineage>
        <taxon>Eukaryota</taxon>
        <taxon>Viridiplantae</taxon>
        <taxon>Streptophyta</taxon>
        <taxon>Embryophyta</taxon>
        <taxon>Tracheophyta</taxon>
        <taxon>Spermatophyta</taxon>
        <taxon>Magnoliopsida</taxon>
        <taxon>eudicotyledons</taxon>
        <taxon>Gunneridae</taxon>
        <taxon>Pentapetalae</taxon>
        <taxon>rosids</taxon>
        <taxon>fabids</taxon>
        <taxon>Fabales</taxon>
        <taxon>Fabaceae</taxon>
        <taxon>Papilionoideae</taxon>
        <taxon>50 kb inversion clade</taxon>
        <taxon>NPAAA clade</taxon>
        <taxon>Hologalegina</taxon>
        <taxon>IRL clade</taxon>
        <taxon>Trifolieae</taxon>
        <taxon>Trifolium</taxon>
    </lineage>
</organism>
<evidence type="ECO:0000313" key="3">
    <source>
        <dbReference type="Proteomes" id="UP000236291"/>
    </source>
</evidence>
<feature type="non-terminal residue" evidence="2">
    <location>
        <position position="79"/>
    </location>
</feature>
<feature type="region of interest" description="Disordered" evidence="1">
    <location>
        <begin position="15"/>
        <end position="79"/>
    </location>
</feature>
<comment type="caution">
    <text evidence="2">The sequence shown here is derived from an EMBL/GenBank/DDBJ whole genome shotgun (WGS) entry which is preliminary data.</text>
</comment>